<proteinExistence type="predicted"/>
<name>H1PQG2_9FUSO</name>
<evidence type="ECO:0000313" key="1">
    <source>
        <dbReference type="EMBL" id="EHO83637.1"/>
    </source>
</evidence>
<organism evidence="1 2">
    <name type="scientific">Fusobacterium ulcerans 12-1B</name>
    <dbReference type="NCBI Taxonomy" id="457404"/>
    <lineage>
        <taxon>Bacteria</taxon>
        <taxon>Fusobacteriati</taxon>
        <taxon>Fusobacteriota</taxon>
        <taxon>Fusobacteriia</taxon>
        <taxon>Fusobacteriales</taxon>
        <taxon>Fusobacteriaceae</taxon>
        <taxon>Fusobacterium</taxon>
    </lineage>
</organism>
<dbReference type="PATRIC" id="fig|457404.5.peg.608"/>
<accession>H1PQG2</accession>
<dbReference type="HOGENOM" id="CLU_908783_0_0_0"/>
<keyword evidence="2" id="KW-1185">Reference proteome</keyword>
<dbReference type="AlphaFoldDB" id="H1PQG2"/>
<gene>
    <name evidence="1" type="ORF">HMPREF0402_00655</name>
</gene>
<protein>
    <submittedName>
        <fullName evidence="1">Uncharacterized protein</fullName>
    </submittedName>
</protein>
<evidence type="ECO:0000313" key="2">
    <source>
        <dbReference type="Proteomes" id="UP000003233"/>
    </source>
</evidence>
<sequence length="308" mass="34550">MSVIIDRILNQIGDHEIIDKLLSLSQADLNSLLLEIFEKQTEKFTPANMLKAYRLNRFSVPSKVNPAKFHALEARLLSIAQEMNIQTVLLSPSAPLGSCSVFGCVNQYNVVSALRGTETLSDPSNMLAIIIADKLRNKTVTNTSPLHYSTTARVIRAQPVEGKGFFSHFGIYCMVSSCKDNGSYTSEKKLLEKHLTFYKEILQTQFGAKVSIILRKMGGYKDIDGFFGKMTETIETIFPETSLSFDFENVDNKYYQGINFKIMLETKDGQIEIGDGGFVDWISQILGNKKERCLISGIGLDRLLLFNE</sequence>
<dbReference type="RefSeq" id="WP_008696016.1">
    <property type="nucleotide sequence ID" value="NZ_KE161007.1"/>
</dbReference>
<dbReference type="EMBL" id="AGWJ02000002">
    <property type="protein sequence ID" value="EHO83637.1"/>
    <property type="molecule type" value="Genomic_DNA"/>
</dbReference>
<reference evidence="1 2" key="1">
    <citation type="submission" date="2012-07" db="EMBL/GenBank/DDBJ databases">
        <title>The Genome Sequence of Fusobacterium ulcerans 12_1B.</title>
        <authorList>
            <consortium name="The Broad Institute Genome Sequencing Platform"/>
            <person name="Earl A."/>
            <person name="Ward D."/>
            <person name="Feldgarden M."/>
            <person name="Gevers D."/>
            <person name="Strauss J."/>
            <person name="Ambrose C.E."/>
            <person name="Allen-Vercoe E."/>
            <person name="Walker B."/>
            <person name="Young S.K."/>
            <person name="Zeng Q."/>
            <person name="Gargeya S."/>
            <person name="Fitzgerald M."/>
            <person name="Haas B."/>
            <person name="Abouelleil A."/>
            <person name="Alvarado L."/>
            <person name="Arachchi H.M."/>
            <person name="Berlin A.M."/>
            <person name="Chapman S.B."/>
            <person name="Goldberg J."/>
            <person name="Griggs A."/>
            <person name="Gujja S."/>
            <person name="Hansen M."/>
            <person name="Howarth C."/>
            <person name="Imamovic A."/>
            <person name="Larimer J."/>
            <person name="McCowen C."/>
            <person name="Montmayeur A."/>
            <person name="Murphy C."/>
            <person name="Neiman D."/>
            <person name="Pearson M."/>
            <person name="Priest M."/>
            <person name="Roberts A."/>
            <person name="Saif S."/>
            <person name="Shea T."/>
            <person name="Sisk P."/>
            <person name="Sykes S."/>
            <person name="Wortman J."/>
            <person name="Nusbaum C."/>
            <person name="Birren B."/>
        </authorList>
    </citation>
    <scope>NUCLEOTIDE SEQUENCE [LARGE SCALE GENOMIC DNA]</scope>
    <source>
        <strain evidence="1 2">12_1B</strain>
    </source>
</reference>
<dbReference type="Proteomes" id="UP000003233">
    <property type="component" value="Unassembled WGS sequence"/>
</dbReference>
<comment type="caution">
    <text evidence="1">The sequence shown here is derived from an EMBL/GenBank/DDBJ whole genome shotgun (WGS) entry which is preliminary data.</text>
</comment>
<dbReference type="BioCyc" id="FSP457404-HMP:GTSQ-657-MONOMER"/>